<dbReference type="PANTHER" id="PTHR33164">
    <property type="entry name" value="TRANSCRIPTIONAL REGULATOR, MARR FAMILY"/>
    <property type="match status" value="1"/>
</dbReference>
<proteinExistence type="predicted"/>
<dbReference type="PANTHER" id="PTHR33164:SF64">
    <property type="entry name" value="TRANSCRIPTIONAL REGULATOR SLYA"/>
    <property type="match status" value="1"/>
</dbReference>
<evidence type="ECO:0000313" key="6">
    <source>
        <dbReference type="Proteomes" id="UP001526446"/>
    </source>
</evidence>
<sequence length="174" mass="19322">MNIFFMSNIPTLTKREFPVTHPGLPALDDSAFSSMALTFRVMRLAAVWRTRLERALRPHGMTVALMRPLAYLMMMPEGTTQRDLALMMDTDCSALVRVLDLLEKEGLLARVPDPQDRRAKCLSLTPAGREACALFHSVAGEVEQHMKTGMSTQDARALLTRMDALLAVAHTLPA</sequence>
<keyword evidence="6" id="KW-1185">Reference proteome</keyword>
<dbReference type="SMART" id="SM00347">
    <property type="entry name" value="HTH_MARR"/>
    <property type="match status" value="1"/>
</dbReference>
<evidence type="ECO:0000259" key="4">
    <source>
        <dbReference type="PROSITE" id="PS50995"/>
    </source>
</evidence>
<gene>
    <name evidence="5" type="ORF">OQ252_10300</name>
</gene>
<feature type="domain" description="HTH marR-type" evidence="4">
    <location>
        <begin position="34"/>
        <end position="167"/>
    </location>
</feature>
<keyword evidence="1" id="KW-0805">Transcription regulation</keyword>
<evidence type="ECO:0000313" key="5">
    <source>
        <dbReference type="EMBL" id="MCX2561783.1"/>
    </source>
</evidence>
<dbReference type="InterPro" id="IPR036390">
    <property type="entry name" value="WH_DNA-bd_sf"/>
</dbReference>
<keyword evidence="3" id="KW-0804">Transcription</keyword>
<dbReference type="Proteomes" id="UP001526446">
    <property type="component" value="Unassembled WGS sequence"/>
</dbReference>
<dbReference type="PRINTS" id="PR00598">
    <property type="entry name" value="HTHMARR"/>
</dbReference>
<dbReference type="EMBL" id="JAPIUX010000014">
    <property type="protein sequence ID" value="MCX2561783.1"/>
    <property type="molecule type" value="Genomic_DNA"/>
</dbReference>
<dbReference type="InterPro" id="IPR036388">
    <property type="entry name" value="WH-like_DNA-bd_sf"/>
</dbReference>
<reference evidence="5 6" key="1">
    <citation type="submission" date="2022-11" db="EMBL/GenBank/DDBJ databases">
        <title>Genome sequencing of Acetobacter type strain.</title>
        <authorList>
            <person name="Heo J."/>
            <person name="Lee D."/>
            <person name="Han B.-H."/>
            <person name="Hong S.-B."/>
            <person name="Kwon S.-W."/>
        </authorList>
    </citation>
    <scope>NUCLEOTIDE SEQUENCE [LARGE SCALE GENOMIC DNA]</scope>
    <source>
        <strain evidence="5 6">KACC 21251</strain>
    </source>
</reference>
<accession>A0ABT3Q911</accession>
<dbReference type="InterPro" id="IPR039422">
    <property type="entry name" value="MarR/SlyA-like"/>
</dbReference>
<keyword evidence="2" id="KW-0238">DNA-binding</keyword>
<name>A0ABT3Q911_9PROT</name>
<protein>
    <submittedName>
        <fullName evidence="5">MarR family transcriptional regulator</fullName>
    </submittedName>
</protein>
<evidence type="ECO:0000256" key="1">
    <source>
        <dbReference type="ARBA" id="ARBA00023015"/>
    </source>
</evidence>
<evidence type="ECO:0000256" key="2">
    <source>
        <dbReference type="ARBA" id="ARBA00023125"/>
    </source>
</evidence>
<dbReference type="InterPro" id="IPR023187">
    <property type="entry name" value="Tscrpt_reg_MarR-type_CS"/>
</dbReference>
<dbReference type="Pfam" id="PF12802">
    <property type="entry name" value="MarR_2"/>
    <property type="match status" value="1"/>
</dbReference>
<dbReference type="InterPro" id="IPR000835">
    <property type="entry name" value="HTH_MarR-typ"/>
</dbReference>
<dbReference type="SUPFAM" id="SSF46785">
    <property type="entry name" value="Winged helix' DNA-binding domain"/>
    <property type="match status" value="1"/>
</dbReference>
<comment type="caution">
    <text evidence="5">The sequence shown here is derived from an EMBL/GenBank/DDBJ whole genome shotgun (WGS) entry which is preliminary data.</text>
</comment>
<dbReference type="PROSITE" id="PS01117">
    <property type="entry name" value="HTH_MARR_1"/>
    <property type="match status" value="1"/>
</dbReference>
<dbReference type="PROSITE" id="PS50995">
    <property type="entry name" value="HTH_MARR_2"/>
    <property type="match status" value="1"/>
</dbReference>
<dbReference type="Gene3D" id="1.10.10.10">
    <property type="entry name" value="Winged helix-like DNA-binding domain superfamily/Winged helix DNA-binding domain"/>
    <property type="match status" value="1"/>
</dbReference>
<evidence type="ECO:0000256" key="3">
    <source>
        <dbReference type="ARBA" id="ARBA00023163"/>
    </source>
</evidence>
<organism evidence="5 6">
    <name type="scientific">Acetobacter farinalis</name>
    <dbReference type="NCBI Taxonomy" id="1260984"/>
    <lineage>
        <taxon>Bacteria</taxon>
        <taxon>Pseudomonadati</taxon>
        <taxon>Pseudomonadota</taxon>
        <taxon>Alphaproteobacteria</taxon>
        <taxon>Acetobacterales</taxon>
        <taxon>Acetobacteraceae</taxon>
        <taxon>Acetobacter</taxon>
    </lineage>
</organism>
<dbReference type="RefSeq" id="WP_166122561.1">
    <property type="nucleotide sequence ID" value="NZ_JAPIUX010000014.1"/>
</dbReference>